<accession>A0A971M2M3</accession>
<evidence type="ECO:0000313" key="1">
    <source>
        <dbReference type="EMBL" id="NLW34544.1"/>
    </source>
</evidence>
<protein>
    <submittedName>
        <fullName evidence="1">Uncharacterized protein</fullName>
    </submittedName>
</protein>
<evidence type="ECO:0000313" key="2">
    <source>
        <dbReference type="Proteomes" id="UP000777265"/>
    </source>
</evidence>
<organism evidence="1 2">
    <name type="scientific">Syntrophorhabdus aromaticivorans</name>
    <dbReference type="NCBI Taxonomy" id="328301"/>
    <lineage>
        <taxon>Bacteria</taxon>
        <taxon>Pseudomonadati</taxon>
        <taxon>Thermodesulfobacteriota</taxon>
        <taxon>Syntrophorhabdia</taxon>
        <taxon>Syntrophorhabdales</taxon>
        <taxon>Syntrophorhabdaceae</taxon>
        <taxon>Syntrophorhabdus</taxon>
    </lineage>
</organism>
<reference evidence="1" key="1">
    <citation type="journal article" date="2020" name="Biotechnol. Biofuels">
        <title>New insights from the biogas microbiome by comprehensive genome-resolved metagenomics of nearly 1600 species originating from multiple anaerobic digesters.</title>
        <authorList>
            <person name="Campanaro S."/>
            <person name="Treu L."/>
            <person name="Rodriguez-R L.M."/>
            <person name="Kovalovszki A."/>
            <person name="Ziels R.M."/>
            <person name="Maus I."/>
            <person name="Zhu X."/>
            <person name="Kougias P.G."/>
            <person name="Basile A."/>
            <person name="Luo G."/>
            <person name="Schluter A."/>
            <person name="Konstantinidis K.T."/>
            <person name="Angelidaki I."/>
        </authorList>
    </citation>
    <scope>NUCLEOTIDE SEQUENCE</scope>
    <source>
        <strain evidence="1">AS06rmzACSIP_7</strain>
    </source>
</reference>
<name>A0A971M2M3_9BACT</name>
<comment type="caution">
    <text evidence="1">The sequence shown here is derived from an EMBL/GenBank/DDBJ whole genome shotgun (WGS) entry which is preliminary data.</text>
</comment>
<gene>
    <name evidence="1" type="ORF">GXY80_03545</name>
</gene>
<sequence length="103" mass="11699">MIKRKGVCDICTKEFELNDGSFAIRIIEDNLNRHSKKWTVTVLSCIEDASDDGFSHVCGKACLYRAMDEFIGRRTEECRFRVIVDNSTDERAIPGHGGTTNKR</sequence>
<proteinExistence type="predicted"/>
<dbReference type="AlphaFoldDB" id="A0A971M2M3"/>
<reference evidence="1" key="2">
    <citation type="submission" date="2020-01" db="EMBL/GenBank/DDBJ databases">
        <authorList>
            <person name="Campanaro S."/>
        </authorList>
    </citation>
    <scope>NUCLEOTIDE SEQUENCE</scope>
    <source>
        <strain evidence="1">AS06rmzACSIP_7</strain>
    </source>
</reference>
<dbReference type="Proteomes" id="UP000777265">
    <property type="component" value="Unassembled WGS sequence"/>
</dbReference>
<dbReference type="EMBL" id="JAAYEE010000063">
    <property type="protein sequence ID" value="NLW34544.1"/>
    <property type="molecule type" value="Genomic_DNA"/>
</dbReference>